<dbReference type="RefSeq" id="WP_172770190.1">
    <property type="nucleotide sequence ID" value="NZ_JABDSI010000124.1"/>
</dbReference>
<protein>
    <submittedName>
        <fullName evidence="1">Uncharacterized protein</fullName>
    </submittedName>
</protein>
<sequence>MKEELLEAIYGTVERLEQKVDELSASPKNAGAETVLSPAIIDTSKLEKVILSVSAKEEETIGKLAKLREAICVFVDLTKKEASKDEQRSKLLFDTINQVKQEQNVTSKFVQDKLNAMDNTPQKKVVTHRFEPTSKYVLLFIGGLALSLVISIWGNLTQWQEYQDWEEADLKYRALKMVLPSDDPNIHYIEKHFSVCRDEKVIDDVRNRVASYEDSIRHHHEMVEMAAYKDSIANKLLQESNRIKRAIKSSK</sequence>
<dbReference type="Proteomes" id="UP000583639">
    <property type="component" value="Unassembled WGS sequence"/>
</dbReference>
<proteinExistence type="predicted"/>
<organism evidence="1 2">
    <name type="scientific">Phocaeicola vulgatus</name>
    <name type="common">Bacteroides vulgatus</name>
    <dbReference type="NCBI Taxonomy" id="821"/>
    <lineage>
        <taxon>Bacteria</taxon>
        <taxon>Pseudomonadati</taxon>
        <taxon>Bacteroidota</taxon>
        <taxon>Bacteroidia</taxon>
        <taxon>Bacteroidales</taxon>
        <taxon>Bacteroidaceae</taxon>
        <taxon>Phocaeicola</taxon>
    </lineage>
</organism>
<dbReference type="AlphaFoldDB" id="A0A848QS53"/>
<evidence type="ECO:0000313" key="2">
    <source>
        <dbReference type="Proteomes" id="UP000583639"/>
    </source>
</evidence>
<evidence type="ECO:0000313" key="1">
    <source>
        <dbReference type="EMBL" id="NMW41126.1"/>
    </source>
</evidence>
<comment type="caution">
    <text evidence="1">The sequence shown here is derived from an EMBL/GenBank/DDBJ whole genome shotgun (WGS) entry which is preliminary data.</text>
</comment>
<dbReference type="EMBL" id="JABDSI010000124">
    <property type="protein sequence ID" value="NMW41126.1"/>
    <property type="molecule type" value="Genomic_DNA"/>
</dbReference>
<gene>
    <name evidence="1" type="ORF">HKQ55_13570</name>
</gene>
<name>A0A848QS53_PHOVU</name>
<reference evidence="1 2" key="1">
    <citation type="submission" date="2020-04" db="EMBL/GenBank/DDBJ databases">
        <title>A novel gut-associated lysogenic phage, Bacteroides phage BV01, alters the host transcriptome and bile acid metabolism in Bacteroides vulgatus.</title>
        <authorList>
            <person name="Campbell D.E."/>
            <person name="Ly L."/>
            <person name="Ridlon J.M."/>
            <person name="Hsiao A."/>
            <person name="Degnan P.H."/>
        </authorList>
    </citation>
    <scope>NUCLEOTIDE SEQUENCE [LARGE SCALE GENOMIC DNA]</scope>
    <source>
        <strain evidence="1 2">VPI-BV8526</strain>
    </source>
</reference>
<accession>A0A848QS53</accession>